<evidence type="ECO:0000313" key="7">
    <source>
        <dbReference type="Proteomes" id="UP000218231"/>
    </source>
</evidence>
<evidence type="ECO:0000256" key="4">
    <source>
        <dbReference type="SAM" id="MobiDB-lite"/>
    </source>
</evidence>
<dbReference type="Proteomes" id="UP000218231">
    <property type="component" value="Unassembled WGS sequence"/>
</dbReference>
<keyword evidence="1" id="KW-0479">Metal-binding</keyword>
<accession>A0A2A2K6X8</accession>
<evidence type="ECO:0000256" key="1">
    <source>
        <dbReference type="ARBA" id="ARBA00022723"/>
    </source>
</evidence>
<keyword evidence="7" id="KW-1185">Reference proteome</keyword>
<dbReference type="InterPro" id="IPR011011">
    <property type="entry name" value="Znf_FYVE_PHD"/>
</dbReference>
<dbReference type="GO" id="GO:0008270">
    <property type="term" value="F:zinc ion binding"/>
    <property type="evidence" value="ECO:0007669"/>
    <property type="project" value="UniProtKB-KW"/>
</dbReference>
<sequence length="292" mass="32465">MIVRLRKTTSRLGRARAEYPELGLLWAWPKFVNLQMTDAEKQSFIAAAVQRAPGKRQIKPSAALIDLEVFGNDEEDDEDFVAKSDDSGEGESESSDVDEDESEGSDEEGEGSDAEEKNVNVKLDLDTEATDSANPICAICLNMRQSAKNELPMTCDGCGLVVHETCYLPDVGDETDSTHSLETTEPWFCEPCIYGLKEPPHCELCPNRFGAFKRSDIGGRWVHLLCALYTQGMTFGDVDNLMAISWQELDHRQFGRKSCSACNDRLQARTGIATNCEVGLCKEYFHITCAQR</sequence>
<feature type="region of interest" description="Disordered" evidence="4">
    <location>
        <begin position="75"/>
        <end position="119"/>
    </location>
</feature>
<dbReference type="Pfam" id="PF13832">
    <property type="entry name" value="zf-HC5HC2H_2"/>
    <property type="match status" value="1"/>
</dbReference>
<dbReference type="GO" id="GO:0006357">
    <property type="term" value="P:regulation of transcription by RNA polymerase II"/>
    <property type="evidence" value="ECO:0007669"/>
    <property type="project" value="TreeGrafter"/>
</dbReference>
<protein>
    <recommendedName>
        <fullName evidence="5">PHD-type domain-containing protein</fullName>
    </recommendedName>
</protein>
<dbReference type="PROSITE" id="PS51805">
    <property type="entry name" value="EPHD"/>
    <property type="match status" value="1"/>
</dbReference>
<feature type="domain" description="PHD-type" evidence="5">
    <location>
        <begin position="199"/>
        <end position="292"/>
    </location>
</feature>
<keyword evidence="2" id="KW-0863">Zinc-finger</keyword>
<gene>
    <name evidence="6" type="ORF">WR25_08351</name>
</gene>
<dbReference type="SMART" id="SM00249">
    <property type="entry name" value="PHD"/>
    <property type="match status" value="1"/>
</dbReference>
<feature type="compositionally biased region" description="Acidic residues" evidence="4">
    <location>
        <begin position="87"/>
        <end position="113"/>
    </location>
</feature>
<dbReference type="InterPro" id="IPR034732">
    <property type="entry name" value="EPHD"/>
</dbReference>
<evidence type="ECO:0000313" key="6">
    <source>
        <dbReference type="EMBL" id="PAV69660.1"/>
    </source>
</evidence>
<evidence type="ECO:0000256" key="2">
    <source>
        <dbReference type="ARBA" id="ARBA00022771"/>
    </source>
</evidence>
<dbReference type="InterPro" id="IPR001965">
    <property type="entry name" value="Znf_PHD"/>
</dbReference>
<dbReference type="EMBL" id="LIAE01009481">
    <property type="protein sequence ID" value="PAV69660.1"/>
    <property type="molecule type" value="Genomic_DNA"/>
</dbReference>
<dbReference type="InterPro" id="IPR013083">
    <property type="entry name" value="Znf_RING/FYVE/PHD"/>
</dbReference>
<dbReference type="SUPFAM" id="SSF57903">
    <property type="entry name" value="FYVE/PHD zinc finger"/>
    <property type="match status" value="1"/>
</dbReference>
<dbReference type="Gene3D" id="3.30.40.10">
    <property type="entry name" value="Zinc/RING finger domain, C3HC4 (zinc finger)"/>
    <property type="match status" value="2"/>
</dbReference>
<evidence type="ECO:0000256" key="3">
    <source>
        <dbReference type="ARBA" id="ARBA00022833"/>
    </source>
</evidence>
<proteinExistence type="predicted"/>
<comment type="caution">
    <text evidence="6">The sequence shown here is derived from an EMBL/GenBank/DDBJ whole genome shotgun (WGS) entry which is preliminary data.</text>
</comment>
<dbReference type="PANTHER" id="PTHR13793:SF158">
    <property type="entry name" value="PHD-TYPE DOMAIN-CONTAINING PROTEIN"/>
    <property type="match status" value="1"/>
</dbReference>
<dbReference type="PANTHER" id="PTHR13793">
    <property type="entry name" value="PHD FINGER PROTEINS"/>
    <property type="match status" value="1"/>
</dbReference>
<organism evidence="6 7">
    <name type="scientific">Diploscapter pachys</name>
    <dbReference type="NCBI Taxonomy" id="2018661"/>
    <lineage>
        <taxon>Eukaryota</taxon>
        <taxon>Metazoa</taxon>
        <taxon>Ecdysozoa</taxon>
        <taxon>Nematoda</taxon>
        <taxon>Chromadorea</taxon>
        <taxon>Rhabditida</taxon>
        <taxon>Rhabditina</taxon>
        <taxon>Rhabditomorpha</taxon>
        <taxon>Rhabditoidea</taxon>
        <taxon>Rhabditidae</taxon>
        <taxon>Diploscapter</taxon>
    </lineage>
</organism>
<dbReference type="InterPro" id="IPR050701">
    <property type="entry name" value="Histone_Mod_Regulator"/>
</dbReference>
<evidence type="ECO:0000259" key="5">
    <source>
        <dbReference type="PROSITE" id="PS51805"/>
    </source>
</evidence>
<keyword evidence="3" id="KW-0862">Zinc</keyword>
<name>A0A2A2K6X8_9BILA</name>
<dbReference type="AlphaFoldDB" id="A0A2A2K6X8"/>
<reference evidence="6 7" key="1">
    <citation type="journal article" date="2017" name="Curr. Biol.">
        <title>Genome architecture and evolution of a unichromosomal asexual nematode.</title>
        <authorList>
            <person name="Fradin H."/>
            <person name="Zegar C."/>
            <person name="Gutwein M."/>
            <person name="Lucas J."/>
            <person name="Kovtun M."/>
            <person name="Corcoran D."/>
            <person name="Baugh L.R."/>
            <person name="Kiontke K."/>
            <person name="Gunsalus K."/>
            <person name="Fitch D.H."/>
            <person name="Piano F."/>
        </authorList>
    </citation>
    <scope>NUCLEOTIDE SEQUENCE [LARGE SCALE GENOMIC DNA]</scope>
    <source>
        <strain evidence="6">PF1309</strain>
    </source>
</reference>
<dbReference type="OrthoDB" id="336088at2759"/>